<organism evidence="4 5">
    <name type="scientific">Tenacibaculum vairaonense</name>
    <dbReference type="NCBI Taxonomy" id="3137860"/>
    <lineage>
        <taxon>Bacteria</taxon>
        <taxon>Pseudomonadati</taxon>
        <taxon>Bacteroidota</taxon>
        <taxon>Flavobacteriia</taxon>
        <taxon>Flavobacteriales</taxon>
        <taxon>Flavobacteriaceae</taxon>
        <taxon>Tenacibaculum</taxon>
    </lineage>
</organism>
<evidence type="ECO:0000259" key="3">
    <source>
        <dbReference type="Pfam" id="PF26002"/>
    </source>
</evidence>
<dbReference type="InterPro" id="IPR058982">
    <property type="entry name" value="Beta-barrel_AprE"/>
</dbReference>
<evidence type="ECO:0000256" key="1">
    <source>
        <dbReference type="SAM" id="Coils"/>
    </source>
</evidence>
<protein>
    <submittedName>
        <fullName evidence="4">Membrane fusion protein, peptide pheromone/bacteriocin exporter</fullName>
    </submittedName>
</protein>
<reference evidence="4 5" key="1">
    <citation type="submission" date="2024-05" db="EMBL/GenBank/DDBJ databases">
        <authorList>
            <person name="Duchaud E."/>
        </authorList>
    </citation>
    <scope>NUCLEOTIDE SEQUENCE [LARGE SCALE GENOMIC DNA]</scope>
    <source>
        <strain evidence="4">Ena-SAMPLE-TAB-13-05-2024-13:56:06:370-140305</strain>
    </source>
</reference>
<feature type="coiled-coil region" evidence="1">
    <location>
        <begin position="179"/>
        <end position="235"/>
    </location>
</feature>
<keyword evidence="2" id="KW-1133">Transmembrane helix</keyword>
<keyword evidence="2" id="KW-0472">Membrane</keyword>
<dbReference type="Gene3D" id="2.40.30.170">
    <property type="match status" value="1"/>
</dbReference>
<proteinExistence type="predicted"/>
<dbReference type="InterPro" id="IPR050739">
    <property type="entry name" value="MFP"/>
</dbReference>
<dbReference type="RefSeq" id="WP_348737816.1">
    <property type="nucleotide sequence ID" value="NZ_CAXJRC010000011.1"/>
</dbReference>
<dbReference type="PANTHER" id="PTHR30386">
    <property type="entry name" value="MEMBRANE FUSION SUBUNIT OF EMRAB-TOLC MULTIDRUG EFFLUX PUMP"/>
    <property type="match status" value="1"/>
</dbReference>
<accession>A0ABM9PK22</accession>
<keyword evidence="5" id="KW-1185">Reference proteome</keyword>
<evidence type="ECO:0000313" key="4">
    <source>
        <dbReference type="EMBL" id="CAL2106000.1"/>
    </source>
</evidence>
<comment type="caution">
    <text evidence="4">The sequence shown here is derived from an EMBL/GenBank/DDBJ whole genome shotgun (WGS) entry which is preliminary data.</text>
</comment>
<name>A0ABM9PK22_9FLAO</name>
<sequence>MKQIFPKEIIESTIDVHQFRHTKKNKVIYGILTLILIIILIVLPFIKTTIYTTSQGFIRSEKERVAIQSMSGGEILYQNIQNNLQVIKGDTLLVVNNTAISKKINNDVLLQDEVEMFVEDINKLLQGKESGFQTAKLRQEYLAYQQKLQELQTKKQKFSVDYHRNKKLYEKGVVAKTTLENVELEYQLAKNAVYQYKKQQKSNWQNQLVQFNNQLKELENTIENLERTNALSIIKAPVTGTLFTNVGIEKGGFLNSGASIGEISPKANLLVSCYISPSDIGLLQKGKNVNFQVSAFNYNQWGLAKGKILEIANDVEVINNKPVFRVLCSLDQKYLTLKNGFKGHLKKGMVLNARFELIERSLFDLLYDKMDDWLNPSTQSAKVN</sequence>
<feature type="transmembrane region" description="Helical" evidence="2">
    <location>
        <begin position="27"/>
        <end position="46"/>
    </location>
</feature>
<dbReference type="PANTHER" id="PTHR30386:SF28">
    <property type="entry name" value="EXPORTED PROTEIN"/>
    <property type="match status" value="1"/>
</dbReference>
<keyword evidence="1" id="KW-0175">Coiled coil</keyword>
<evidence type="ECO:0000313" key="5">
    <source>
        <dbReference type="Proteomes" id="UP001497602"/>
    </source>
</evidence>
<dbReference type="EMBL" id="CAXJRC010000011">
    <property type="protein sequence ID" value="CAL2106000.1"/>
    <property type="molecule type" value="Genomic_DNA"/>
</dbReference>
<keyword evidence="2" id="KW-0812">Transmembrane</keyword>
<feature type="domain" description="AprE-like beta-barrel" evidence="3">
    <location>
        <begin position="269"/>
        <end position="354"/>
    </location>
</feature>
<gene>
    <name evidence="4" type="ORF">T190115A13A_10156</name>
</gene>
<evidence type="ECO:0000256" key="2">
    <source>
        <dbReference type="SAM" id="Phobius"/>
    </source>
</evidence>
<dbReference type="PRINTS" id="PR01490">
    <property type="entry name" value="RTXTOXIND"/>
</dbReference>
<dbReference type="Proteomes" id="UP001497602">
    <property type="component" value="Unassembled WGS sequence"/>
</dbReference>
<dbReference type="Pfam" id="PF26002">
    <property type="entry name" value="Beta-barrel_AprE"/>
    <property type="match status" value="1"/>
</dbReference>